<gene>
    <name evidence="1" type="ORF">CY34DRAFT_799674</name>
</gene>
<proteinExistence type="predicted"/>
<protein>
    <submittedName>
        <fullName evidence="1">Uncharacterized protein</fullName>
    </submittedName>
</protein>
<evidence type="ECO:0000313" key="2">
    <source>
        <dbReference type="Proteomes" id="UP000054485"/>
    </source>
</evidence>
<name>A0A0D0BBM0_9AGAM</name>
<keyword evidence="2" id="KW-1185">Reference proteome</keyword>
<dbReference type="Proteomes" id="UP000054485">
    <property type="component" value="Unassembled WGS sequence"/>
</dbReference>
<dbReference type="EMBL" id="KN835150">
    <property type="protein sequence ID" value="KIK47134.1"/>
    <property type="molecule type" value="Genomic_DNA"/>
</dbReference>
<accession>A0A0D0BBM0</accession>
<reference evidence="1 2" key="1">
    <citation type="submission" date="2014-04" db="EMBL/GenBank/DDBJ databases">
        <authorList>
            <consortium name="DOE Joint Genome Institute"/>
            <person name="Kuo A."/>
            <person name="Ruytinx J."/>
            <person name="Rineau F."/>
            <person name="Colpaert J."/>
            <person name="Kohler A."/>
            <person name="Nagy L.G."/>
            <person name="Floudas D."/>
            <person name="Copeland A."/>
            <person name="Barry K.W."/>
            <person name="Cichocki N."/>
            <person name="Veneault-Fourrey C."/>
            <person name="LaButti K."/>
            <person name="Lindquist E.A."/>
            <person name="Lipzen A."/>
            <person name="Lundell T."/>
            <person name="Morin E."/>
            <person name="Murat C."/>
            <person name="Sun H."/>
            <person name="Tunlid A."/>
            <person name="Henrissat B."/>
            <person name="Grigoriev I.V."/>
            <person name="Hibbett D.S."/>
            <person name="Martin F."/>
            <person name="Nordberg H.P."/>
            <person name="Cantor M.N."/>
            <person name="Hua S.X."/>
        </authorList>
    </citation>
    <scope>NUCLEOTIDE SEQUENCE [LARGE SCALE GENOMIC DNA]</scope>
    <source>
        <strain evidence="1 2">UH-Slu-Lm8-n1</strain>
    </source>
</reference>
<organism evidence="1 2">
    <name type="scientific">Suillus luteus UH-Slu-Lm8-n1</name>
    <dbReference type="NCBI Taxonomy" id="930992"/>
    <lineage>
        <taxon>Eukaryota</taxon>
        <taxon>Fungi</taxon>
        <taxon>Dikarya</taxon>
        <taxon>Basidiomycota</taxon>
        <taxon>Agaricomycotina</taxon>
        <taxon>Agaricomycetes</taxon>
        <taxon>Agaricomycetidae</taxon>
        <taxon>Boletales</taxon>
        <taxon>Suillineae</taxon>
        <taxon>Suillaceae</taxon>
        <taxon>Suillus</taxon>
    </lineage>
</organism>
<reference evidence="2" key="2">
    <citation type="submission" date="2015-01" db="EMBL/GenBank/DDBJ databases">
        <title>Evolutionary Origins and Diversification of the Mycorrhizal Mutualists.</title>
        <authorList>
            <consortium name="DOE Joint Genome Institute"/>
            <consortium name="Mycorrhizal Genomics Consortium"/>
            <person name="Kohler A."/>
            <person name="Kuo A."/>
            <person name="Nagy L.G."/>
            <person name="Floudas D."/>
            <person name="Copeland A."/>
            <person name="Barry K.W."/>
            <person name="Cichocki N."/>
            <person name="Veneault-Fourrey C."/>
            <person name="LaButti K."/>
            <person name="Lindquist E.A."/>
            <person name="Lipzen A."/>
            <person name="Lundell T."/>
            <person name="Morin E."/>
            <person name="Murat C."/>
            <person name="Riley R."/>
            <person name="Ohm R."/>
            <person name="Sun H."/>
            <person name="Tunlid A."/>
            <person name="Henrissat B."/>
            <person name="Grigoriev I.V."/>
            <person name="Hibbett D.S."/>
            <person name="Martin F."/>
        </authorList>
    </citation>
    <scope>NUCLEOTIDE SEQUENCE [LARGE SCALE GENOMIC DNA]</scope>
    <source>
        <strain evidence="2">UH-Slu-Lm8-n1</strain>
    </source>
</reference>
<dbReference type="InParanoid" id="A0A0D0BBM0"/>
<dbReference type="HOGENOM" id="CLU_2943346_0_0_1"/>
<dbReference type="AlphaFoldDB" id="A0A0D0BBM0"/>
<evidence type="ECO:0000313" key="1">
    <source>
        <dbReference type="EMBL" id="KIK47134.1"/>
    </source>
</evidence>
<sequence length="60" mass="6730">MVSQGDWICNCTDSTPKKPYHVLQPSSDNTIKEAPQSLWGFTDTGCVAKDYTHRDLSLSR</sequence>